<comment type="caution">
    <text evidence="2">The sequence shown here is derived from an EMBL/GenBank/DDBJ whole genome shotgun (WGS) entry which is preliminary data.</text>
</comment>
<evidence type="ECO:0000313" key="3">
    <source>
        <dbReference type="Proteomes" id="UP000276886"/>
    </source>
</evidence>
<feature type="transmembrane region" description="Helical" evidence="1">
    <location>
        <begin position="36"/>
        <end position="59"/>
    </location>
</feature>
<keyword evidence="1" id="KW-1133">Transmembrane helix</keyword>
<organism evidence="2 3">
    <name type="scientific">Pseudomonas syringae pv. pisi</name>
    <dbReference type="NCBI Taxonomy" id="59510"/>
    <lineage>
        <taxon>Bacteria</taxon>
        <taxon>Pseudomonadati</taxon>
        <taxon>Pseudomonadota</taxon>
        <taxon>Gammaproteobacteria</taxon>
        <taxon>Pseudomonadales</taxon>
        <taxon>Pseudomonadaceae</taxon>
        <taxon>Pseudomonas</taxon>
        <taxon>Pseudomonas syringae</taxon>
    </lineage>
</organism>
<evidence type="ECO:0000313" key="2">
    <source>
        <dbReference type="EMBL" id="RMO33242.1"/>
    </source>
</evidence>
<dbReference type="Proteomes" id="UP000276886">
    <property type="component" value="Unassembled WGS sequence"/>
</dbReference>
<dbReference type="InterPro" id="IPR022266">
    <property type="entry name" value="DtrJ-like"/>
</dbReference>
<reference evidence="2 3" key="1">
    <citation type="submission" date="2018-08" db="EMBL/GenBank/DDBJ databases">
        <title>Recombination of ecologically and evolutionarily significant loci maintains genetic cohesion in the Pseudomonas syringae species complex.</title>
        <authorList>
            <person name="Dillon M."/>
            <person name="Thakur S."/>
            <person name="Almeida R.N.D."/>
            <person name="Weir B.S."/>
            <person name="Guttman D.S."/>
        </authorList>
    </citation>
    <scope>NUCLEOTIDE SEQUENCE [LARGE SCALE GENOMIC DNA]</scope>
    <source>
        <strain evidence="2 3">ICMP 2788</strain>
    </source>
</reference>
<gene>
    <name evidence="2" type="ORF">ALQ44_04767</name>
</gene>
<evidence type="ECO:0000256" key="1">
    <source>
        <dbReference type="SAM" id="Phobius"/>
    </source>
</evidence>
<keyword evidence="1" id="KW-0472">Membrane</keyword>
<feature type="non-terminal residue" evidence="2">
    <location>
        <position position="88"/>
    </location>
</feature>
<accession>A0A3M3UJE8</accession>
<dbReference type="EMBL" id="RBPQ01000022">
    <property type="protein sequence ID" value="RMO33242.1"/>
    <property type="molecule type" value="Genomic_DNA"/>
</dbReference>
<sequence>MGKGASDMADVADRAKQQQDHEQSFIGSLFTLPFRFAAVMFLSLGGAIIVEWICMYFFWPEAGWQHARAMLDHELSWLSKGFLQSVVV</sequence>
<protein>
    <submittedName>
        <fullName evidence="2">Uncharacterized protein</fullName>
    </submittedName>
</protein>
<name>A0A3M3UJE8_PSESJ</name>
<keyword evidence="1" id="KW-0812">Transmembrane</keyword>
<dbReference type="AlphaFoldDB" id="A0A3M3UJE8"/>
<proteinExistence type="predicted"/>
<dbReference type="Pfam" id="PF14348">
    <property type="entry name" value="DtrJ-like"/>
    <property type="match status" value="1"/>
</dbReference>